<proteinExistence type="predicted"/>
<keyword evidence="7" id="KW-1133">Transmembrane helix</keyword>
<dbReference type="OrthoDB" id="8890589at2759"/>
<keyword evidence="7" id="KW-0812">Transmembrane</keyword>
<keyword evidence="7" id="KW-0472">Membrane</keyword>
<evidence type="ECO:0000256" key="1">
    <source>
        <dbReference type="ARBA" id="ARBA00004141"/>
    </source>
</evidence>
<evidence type="ECO:0000256" key="4">
    <source>
        <dbReference type="ARBA" id="ARBA00022475"/>
    </source>
</evidence>
<dbReference type="GO" id="GO:0005254">
    <property type="term" value="F:chloride channel activity"/>
    <property type="evidence" value="ECO:0007669"/>
    <property type="project" value="UniProtKB-ARBA"/>
</dbReference>
<dbReference type="Gene3D" id="1.20.58.390">
    <property type="entry name" value="Neurotransmitter-gated ion-channel transmembrane domain"/>
    <property type="match status" value="1"/>
</dbReference>
<evidence type="ECO:0000256" key="2">
    <source>
        <dbReference type="ARBA" id="ARBA00004236"/>
    </source>
</evidence>
<comment type="caution">
    <text evidence="9">The sequence shown here is derived from an EMBL/GenBank/DDBJ whole genome shotgun (WGS) entry which is preliminary data.</text>
</comment>
<feature type="transmembrane region" description="Helical" evidence="7">
    <location>
        <begin position="233"/>
        <end position="255"/>
    </location>
</feature>
<evidence type="ECO:0000256" key="5">
    <source>
        <dbReference type="ARBA" id="ARBA00023065"/>
    </source>
</evidence>
<dbReference type="InterPro" id="IPR006201">
    <property type="entry name" value="Neur_channel"/>
</dbReference>
<dbReference type="SUPFAM" id="SSF90112">
    <property type="entry name" value="Neurotransmitter-gated ion-channel transmembrane pore"/>
    <property type="match status" value="2"/>
</dbReference>
<dbReference type="InterPro" id="IPR036719">
    <property type="entry name" value="Neuro-gated_channel_TM_sf"/>
</dbReference>
<evidence type="ECO:0000256" key="3">
    <source>
        <dbReference type="ARBA" id="ARBA00022448"/>
    </source>
</evidence>
<comment type="subcellular location">
    <subcellularLocation>
        <location evidence="2">Cell membrane</location>
    </subcellularLocation>
    <subcellularLocation>
        <location evidence="1">Membrane</location>
        <topology evidence="1">Multi-pass membrane protein</topology>
    </subcellularLocation>
</comment>
<dbReference type="InterPro" id="IPR038050">
    <property type="entry name" value="Neuro_actylchol_rec"/>
</dbReference>
<dbReference type="PRINTS" id="PR00253">
    <property type="entry name" value="GABAARECEPTR"/>
</dbReference>
<gene>
    <name evidence="9" type="ORF">Fcan01_20353</name>
</gene>
<protein>
    <submittedName>
        <fullName evidence="9">Gamma-aminobutyric acid receptor subunit beta</fullName>
    </submittedName>
</protein>
<dbReference type="InterPro" id="IPR036734">
    <property type="entry name" value="Neur_chan_lig-bd_sf"/>
</dbReference>
<dbReference type="EMBL" id="LNIX01000018">
    <property type="protein sequence ID" value="OXA44875.1"/>
    <property type="molecule type" value="Genomic_DNA"/>
</dbReference>
<dbReference type="Proteomes" id="UP000198287">
    <property type="component" value="Unassembled WGS sequence"/>
</dbReference>
<dbReference type="GO" id="GO:0005886">
    <property type="term" value="C:plasma membrane"/>
    <property type="evidence" value="ECO:0007669"/>
    <property type="project" value="UniProtKB-SubCell"/>
</dbReference>
<evidence type="ECO:0000256" key="7">
    <source>
        <dbReference type="SAM" id="Phobius"/>
    </source>
</evidence>
<dbReference type="Pfam" id="PF02932">
    <property type="entry name" value="Neur_chan_memb"/>
    <property type="match status" value="2"/>
</dbReference>
<dbReference type="CDD" id="cd19049">
    <property type="entry name" value="LGIC_TM_anion"/>
    <property type="match status" value="1"/>
</dbReference>
<dbReference type="GO" id="GO:0005230">
    <property type="term" value="F:extracellular ligand-gated monoatomic ion channel activity"/>
    <property type="evidence" value="ECO:0007669"/>
    <property type="project" value="InterPro"/>
</dbReference>
<keyword evidence="3" id="KW-0813">Transport</keyword>
<dbReference type="GO" id="GO:0004888">
    <property type="term" value="F:transmembrane signaling receptor activity"/>
    <property type="evidence" value="ECO:0007669"/>
    <property type="project" value="InterPro"/>
</dbReference>
<organism evidence="9 10">
    <name type="scientific">Folsomia candida</name>
    <name type="common">Springtail</name>
    <dbReference type="NCBI Taxonomy" id="158441"/>
    <lineage>
        <taxon>Eukaryota</taxon>
        <taxon>Metazoa</taxon>
        <taxon>Ecdysozoa</taxon>
        <taxon>Arthropoda</taxon>
        <taxon>Hexapoda</taxon>
        <taxon>Collembola</taxon>
        <taxon>Entomobryomorpha</taxon>
        <taxon>Isotomoidea</taxon>
        <taxon>Isotomidae</taxon>
        <taxon>Proisotominae</taxon>
        <taxon>Folsomia</taxon>
    </lineage>
</organism>
<feature type="domain" description="Neurotransmitter-gated ion-channel transmembrane" evidence="8">
    <location>
        <begin position="146"/>
        <end position="178"/>
    </location>
</feature>
<dbReference type="PANTHER" id="PTHR18945">
    <property type="entry name" value="NEUROTRANSMITTER GATED ION CHANNEL"/>
    <property type="match status" value="1"/>
</dbReference>
<keyword evidence="4" id="KW-1003">Cell membrane</keyword>
<keyword evidence="9" id="KW-0675">Receptor</keyword>
<keyword evidence="10" id="KW-1185">Reference proteome</keyword>
<dbReference type="Gene3D" id="2.70.170.10">
    <property type="entry name" value="Neurotransmitter-gated ion-channel ligand-binding domain"/>
    <property type="match status" value="1"/>
</dbReference>
<feature type="transmembrane region" description="Helical" evidence="7">
    <location>
        <begin position="141"/>
        <end position="163"/>
    </location>
</feature>
<evidence type="ECO:0000313" key="9">
    <source>
        <dbReference type="EMBL" id="OXA44875.1"/>
    </source>
</evidence>
<sequence>MEAQTMFSPDNFLAMLVWKSKSLETTFGSPLAQMRKIQHVMGATSSQKRLLFQTNKVKKLFGLNMVCASIVSPIFIIDAFKMSDIRYSWAKGVDSVGVAEDVPLPQFKIVGHRQRSFEISLSSGNYSRLALEIKFERWLRYYIYPVYCPATLIVLISFVSFWINRNATTARVALGITTDFLEEADPSPASVYSKDAIYVGFGNIVKPILTMTTLMSSVNAALPKVSYIKSLDVFLGTCFVITLAALLEFVTVGYVGKQIEKRKEEDDAEGGNANETNAKKVGKWGGVAPADLDSCYRLVLKFPSCTTSVDSVLASAGVDKVAKWNKIICLYGTDGKRLMGAEICHHFVNEISLLNPYFYT</sequence>
<dbReference type="InterPro" id="IPR006028">
    <property type="entry name" value="GABAA/Glycine_rcpt"/>
</dbReference>
<evidence type="ECO:0000259" key="8">
    <source>
        <dbReference type="Pfam" id="PF02932"/>
    </source>
</evidence>
<keyword evidence="6" id="KW-0407">Ion channel</keyword>
<name>A0A226DH44_FOLCA</name>
<dbReference type="GO" id="GO:0099095">
    <property type="term" value="F:ligand-gated monoatomic anion channel activity"/>
    <property type="evidence" value="ECO:0007669"/>
    <property type="project" value="UniProtKB-ARBA"/>
</dbReference>
<evidence type="ECO:0000256" key="6">
    <source>
        <dbReference type="ARBA" id="ARBA00023303"/>
    </source>
</evidence>
<accession>A0A226DH44</accession>
<keyword evidence="5" id="KW-0406">Ion transport</keyword>
<dbReference type="AlphaFoldDB" id="A0A226DH44"/>
<evidence type="ECO:0000313" key="10">
    <source>
        <dbReference type="Proteomes" id="UP000198287"/>
    </source>
</evidence>
<feature type="domain" description="Neurotransmitter-gated ion-channel transmembrane" evidence="8">
    <location>
        <begin position="208"/>
        <end position="263"/>
    </location>
</feature>
<dbReference type="STRING" id="158441.A0A226DH44"/>
<reference evidence="9 10" key="1">
    <citation type="submission" date="2015-12" db="EMBL/GenBank/DDBJ databases">
        <title>The genome of Folsomia candida.</title>
        <authorList>
            <person name="Faddeeva A."/>
            <person name="Derks M.F."/>
            <person name="Anvar Y."/>
            <person name="Smit S."/>
            <person name="Van Straalen N."/>
            <person name="Roelofs D."/>
        </authorList>
    </citation>
    <scope>NUCLEOTIDE SEQUENCE [LARGE SCALE GENOMIC DNA]</scope>
    <source>
        <strain evidence="9 10">VU population</strain>
        <tissue evidence="9">Whole body</tissue>
    </source>
</reference>
<feature type="transmembrane region" description="Helical" evidence="7">
    <location>
        <begin position="60"/>
        <end position="80"/>
    </location>
</feature>
<dbReference type="InterPro" id="IPR006029">
    <property type="entry name" value="Neurotrans-gated_channel_TM"/>
</dbReference>